<dbReference type="Gene3D" id="3.40.50.300">
    <property type="entry name" value="P-loop containing nucleotide triphosphate hydrolases"/>
    <property type="match status" value="1"/>
</dbReference>
<keyword evidence="8" id="KW-1185">Reference proteome</keyword>
<dbReference type="Proteomes" id="UP000631114">
    <property type="component" value="Unassembled WGS sequence"/>
</dbReference>
<dbReference type="GO" id="GO:0003676">
    <property type="term" value="F:nucleic acid binding"/>
    <property type="evidence" value="ECO:0007669"/>
    <property type="project" value="InterPro"/>
</dbReference>
<feature type="compositionally biased region" description="Polar residues" evidence="5">
    <location>
        <begin position="1"/>
        <end position="24"/>
    </location>
</feature>
<dbReference type="InterPro" id="IPR014001">
    <property type="entry name" value="Helicase_ATP-bd"/>
</dbReference>
<feature type="region of interest" description="Disordered" evidence="5">
    <location>
        <begin position="1"/>
        <end position="32"/>
    </location>
</feature>
<evidence type="ECO:0000256" key="4">
    <source>
        <dbReference type="ARBA" id="ARBA00022840"/>
    </source>
</evidence>
<gene>
    <name evidence="7" type="ORF">IFM89_033310</name>
</gene>
<feature type="compositionally biased region" description="Basic and acidic residues" evidence="5">
    <location>
        <begin position="74"/>
        <end position="98"/>
    </location>
</feature>
<keyword evidence="1" id="KW-0547">Nucleotide-binding</keyword>
<dbReference type="GO" id="GO:0005829">
    <property type="term" value="C:cytosol"/>
    <property type="evidence" value="ECO:0007669"/>
    <property type="project" value="TreeGrafter"/>
</dbReference>
<dbReference type="InterPro" id="IPR027417">
    <property type="entry name" value="P-loop_NTPase"/>
</dbReference>
<organism evidence="7 8">
    <name type="scientific">Coptis chinensis</name>
    <dbReference type="NCBI Taxonomy" id="261450"/>
    <lineage>
        <taxon>Eukaryota</taxon>
        <taxon>Viridiplantae</taxon>
        <taxon>Streptophyta</taxon>
        <taxon>Embryophyta</taxon>
        <taxon>Tracheophyta</taxon>
        <taxon>Spermatophyta</taxon>
        <taxon>Magnoliopsida</taxon>
        <taxon>Ranunculales</taxon>
        <taxon>Ranunculaceae</taxon>
        <taxon>Coptidoideae</taxon>
        <taxon>Coptis</taxon>
    </lineage>
</organism>
<evidence type="ECO:0000313" key="7">
    <source>
        <dbReference type="EMBL" id="KAF9598965.1"/>
    </source>
</evidence>
<dbReference type="Pfam" id="PF00270">
    <property type="entry name" value="DEAD"/>
    <property type="match status" value="1"/>
</dbReference>
<dbReference type="InterPro" id="IPR050079">
    <property type="entry name" value="DEAD_box_RNA_helicase"/>
</dbReference>
<dbReference type="PROSITE" id="PS51192">
    <property type="entry name" value="HELICASE_ATP_BIND_1"/>
    <property type="match status" value="1"/>
</dbReference>
<dbReference type="InterPro" id="IPR011545">
    <property type="entry name" value="DEAD/DEAH_box_helicase_dom"/>
</dbReference>
<evidence type="ECO:0000256" key="1">
    <source>
        <dbReference type="ARBA" id="ARBA00022741"/>
    </source>
</evidence>
<protein>
    <recommendedName>
        <fullName evidence="6">Helicase ATP-binding domain-containing protein</fullName>
    </recommendedName>
</protein>
<dbReference type="EMBL" id="JADFTS010000007">
    <property type="protein sequence ID" value="KAF9598965.1"/>
    <property type="molecule type" value="Genomic_DNA"/>
</dbReference>
<dbReference type="GO" id="GO:0005524">
    <property type="term" value="F:ATP binding"/>
    <property type="evidence" value="ECO:0007669"/>
    <property type="project" value="UniProtKB-KW"/>
</dbReference>
<dbReference type="OrthoDB" id="10261904at2759"/>
<evidence type="ECO:0000313" key="8">
    <source>
        <dbReference type="Proteomes" id="UP000631114"/>
    </source>
</evidence>
<proteinExistence type="predicted"/>
<name>A0A835HGW1_9MAGN</name>
<dbReference type="PANTHER" id="PTHR47959:SF24">
    <property type="entry name" value="ATP-DEPENDENT RNA HELICASE"/>
    <property type="match status" value="1"/>
</dbReference>
<evidence type="ECO:0000256" key="5">
    <source>
        <dbReference type="SAM" id="MobiDB-lite"/>
    </source>
</evidence>
<feature type="region of interest" description="Disordered" evidence="5">
    <location>
        <begin position="70"/>
        <end position="101"/>
    </location>
</feature>
<sequence>MPPKRATTSKTLMVEEASTSQAASKNADRRARRSVSRMVEEVDEIREEEVSLKDLLRRIAELEKQNQMLMAENKAVREEKEKRDEDSMYEKDDEESRLAETGSGKTAAFALPILQKLAKNHYGVYVLVITPMRELAFQLADQFKALGSSLSLRCSVIVGGMDMIE</sequence>
<comment type="caution">
    <text evidence="7">The sequence shown here is derived from an EMBL/GenBank/DDBJ whole genome shotgun (WGS) entry which is preliminary data.</text>
</comment>
<keyword evidence="2" id="KW-0378">Hydrolase</keyword>
<keyword evidence="4" id="KW-0067">ATP-binding</keyword>
<reference evidence="7 8" key="1">
    <citation type="submission" date="2020-10" db="EMBL/GenBank/DDBJ databases">
        <title>The Coptis chinensis genome and diversification of protoberbering-type alkaloids.</title>
        <authorList>
            <person name="Wang B."/>
            <person name="Shu S."/>
            <person name="Song C."/>
            <person name="Liu Y."/>
        </authorList>
    </citation>
    <scope>NUCLEOTIDE SEQUENCE [LARGE SCALE GENOMIC DNA]</scope>
    <source>
        <strain evidence="7">HL-2020</strain>
        <tissue evidence="7">Leaf</tissue>
    </source>
</reference>
<dbReference type="GO" id="GO:0016787">
    <property type="term" value="F:hydrolase activity"/>
    <property type="evidence" value="ECO:0007669"/>
    <property type="project" value="UniProtKB-KW"/>
</dbReference>
<evidence type="ECO:0000256" key="2">
    <source>
        <dbReference type="ARBA" id="ARBA00022801"/>
    </source>
</evidence>
<accession>A0A835HGW1</accession>
<dbReference type="PANTHER" id="PTHR47959">
    <property type="entry name" value="ATP-DEPENDENT RNA HELICASE RHLE-RELATED"/>
    <property type="match status" value="1"/>
</dbReference>
<dbReference type="SUPFAM" id="SSF52540">
    <property type="entry name" value="P-loop containing nucleoside triphosphate hydrolases"/>
    <property type="match status" value="1"/>
</dbReference>
<evidence type="ECO:0000259" key="6">
    <source>
        <dbReference type="PROSITE" id="PS51192"/>
    </source>
</evidence>
<dbReference type="AlphaFoldDB" id="A0A835HGW1"/>
<evidence type="ECO:0000256" key="3">
    <source>
        <dbReference type="ARBA" id="ARBA00022806"/>
    </source>
</evidence>
<feature type="domain" description="Helicase ATP-binding" evidence="6">
    <location>
        <begin position="86"/>
        <end position="165"/>
    </location>
</feature>
<keyword evidence="3" id="KW-0347">Helicase</keyword>
<dbReference type="GO" id="GO:0003724">
    <property type="term" value="F:RNA helicase activity"/>
    <property type="evidence" value="ECO:0007669"/>
    <property type="project" value="TreeGrafter"/>
</dbReference>